<feature type="transmembrane region" description="Helical" evidence="1">
    <location>
        <begin position="38"/>
        <end position="58"/>
    </location>
</feature>
<keyword evidence="1" id="KW-0472">Membrane</keyword>
<sequence length="92" mass="10490">MKKHKVAIFFLLLYYAWFAFVGWHMATGADNEAEGLRITAMVVISLGISAVYVVGFMIKMFTSKESVRENFIFLWLVTLPIVIGFIAHIINM</sequence>
<dbReference type="EMBL" id="JAACJS010000015">
    <property type="protein sequence ID" value="NCI51694.1"/>
    <property type="molecule type" value="Genomic_DNA"/>
</dbReference>
<evidence type="ECO:0000256" key="1">
    <source>
        <dbReference type="SAM" id="Phobius"/>
    </source>
</evidence>
<keyword evidence="1" id="KW-0812">Transmembrane</keyword>
<proteinExistence type="predicted"/>
<feature type="transmembrane region" description="Helical" evidence="1">
    <location>
        <begin position="70"/>
        <end position="90"/>
    </location>
</feature>
<name>A0ABW9ZZL0_9BACT</name>
<evidence type="ECO:0000313" key="3">
    <source>
        <dbReference type="Proteomes" id="UP000753802"/>
    </source>
</evidence>
<reference evidence="2 3" key="1">
    <citation type="submission" date="2020-01" db="EMBL/GenBank/DDBJ databases">
        <title>Genome analysis.</title>
        <authorList>
            <person name="Wu S."/>
            <person name="Wang G."/>
        </authorList>
    </citation>
    <scope>NUCLEOTIDE SEQUENCE [LARGE SCALE GENOMIC DNA]</scope>
    <source>
        <strain evidence="2 3">SYL130</strain>
    </source>
</reference>
<protein>
    <submittedName>
        <fullName evidence="2">Uncharacterized protein</fullName>
    </submittedName>
</protein>
<comment type="caution">
    <text evidence="2">The sequence shown here is derived from an EMBL/GenBank/DDBJ whole genome shotgun (WGS) entry which is preliminary data.</text>
</comment>
<evidence type="ECO:0000313" key="2">
    <source>
        <dbReference type="EMBL" id="NCI51694.1"/>
    </source>
</evidence>
<organism evidence="2 3">
    <name type="scientific">Sediminibacterium roseum</name>
    <dbReference type="NCBI Taxonomy" id="1978412"/>
    <lineage>
        <taxon>Bacteria</taxon>
        <taxon>Pseudomonadati</taxon>
        <taxon>Bacteroidota</taxon>
        <taxon>Chitinophagia</taxon>
        <taxon>Chitinophagales</taxon>
        <taxon>Chitinophagaceae</taxon>
        <taxon>Sediminibacterium</taxon>
    </lineage>
</organism>
<keyword evidence="3" id="KW-1185">Reference proteome</keyword>
<feature type="transmembrane region" description="Helical" evidence="1">
    <location>
        <begin position="7"/>
        <end position="26"/>
    </location>
</feature>
<dbReference type="Proteomes" id="UP000753802">
    <property type="component" value="Unassembled WGS sequence"/>
</dbReference>
<accession>A0ABW9ZZL0</accession>
<keyword evidence="1" id="KW-1133">Transmembrane helix</keyword>
<gene>
    <name evidence="2" type="ORF">GWC95_17350</name>
</gene>
<dbReference type="RefSeq" id="WP_161819966.1">
    <property type="nucleotide sequence ID" value="NZ_JAACJS010000015.1"/>
</dbReference>